<evidence type="ECO:0000256" key="1">
    <source>
        <dbReference type="SAM" id="MobiDB-lite"/>
    </source>
</evidence>
<dbReference type="AlphaFoldDB" id="A0AAD5P5T8"/>
<evidence type="ECO:0000313" key="4">
    <source>
        <dbReference type="Proteomes" id="UP001064489"/>
    </source>
</evidence>
<feature type="compositionally biased region" description="Basic and acidic residues" evidence="1">
    <location>
        <begin position="17"/>
        <end position="31"/>
    </location>
</feature>
<feature type="domain" description="Reverse transcriptase Ty1/copia-type" evidence="2">
    <location>
        <begin position="159"/>
        <end position="227"/>
    </location>
</feature>
<feature type="compositionally biased region" description="Low complexity" evidence="1">
    <location>
        <begin position="76"/>
        <end position="85"/>
    </location>
</feature>
<evidence type="ECO:0000259" key="2">
    <source>
        <dbReference type="Pfam" id="PF07727"/>
    </source>
</evidence>
<sequence>MYSPQISFRSISSSILKDTHRDHRGTPEYSRRIVTLEPNEGEVYHHRISSIASSSSQGSTSISPRELSRDFATADSSNSESMQSSIQAENDEQQVEPAIEAGATNTQQIGTDTQQIRHSMITRGKSGIFKPKLPYIGIVEIVESLNSTEPMTVSAALNNSNDNKLVQTFIHKLNKIFALKDIGSLHYFLGIEVCRDETGMYLTQSRYIQELLNKARMGHVKACLTPLAVGKTLSKQDGEIM</sequence>
<name>A0AAD5P5T8_ACENE</name>
<proteinExistence type="predicted"/>
<gene>
    <name evidence="3" type="ORF">LWI28_014739</name>
</gene>
<feature type="region of interest" description="Disordered" evidence="1">
    <location>
        <begin position="1"/>
        <end position="32"/>
    </location>
</feature>
<feature type="compositionally biased region" description="Low complexity" evidence="1">
    <location>
        <begin position="49"/>
        <end position="63"/>
    </location>
</feature>
<reference evidence="3" key="2">
    <citation type="submission" date="2023-02" db="EMBL/GenBank/DDBJ databases">
        <authorList>
            <person name="Swenson N.G."/>
            <person name="Wegrzyn J.L."/>
            <person name="Mcevoy S.L."/>
        </authorList>
    </citation>
    <scope>NUCLEOTIDE SEQUENCE</scope>
    <source>
        <strain evidence="3">91603</strain>
        <tissue evidence="3">Leaf</tissue>
    </source>
</reference>
<dbReference type="Pfam" id="PF07727">
    <property type="entry name" value="RVT_2"/>
    <property type="match status" value="1"/>
</dbReference>
<dbReference type="InterPro" id="IPR013103">
    <property type="entry name" value="RVT_2"/>
</dbReference>
<evidence type="ECO:0000313" key="3">
    <source>
        <dbReference type="EMBL" id="KAI9200895.1"/>
    </source>
</evidence>
<dbReference type="Proteomes" id="UP001064489">
    <property type="component" value="Chromosome 9"/>
</dbReference>
<protein>
    <recommendedName>
        <fullName evidence="2">Reverse transcriptase Ty1/copia-type domain-containing protein</fullName>
    </recommendedName>
</protein>
<feature type="region of interest" description="Disordered" evidence="1">
    <location>
        <begin position="48"/>
        <end position="94"/>
    </location>
</feature>
<reference evidence="3" key="1">
    <citation type="journal article" date="2022" name="Plant J.">
        <title>Strategies of tolerance reflected in two North American maple genomes.</title>
        <authorList>
            <person name="McEvoy S.L."/>
            <person name="Sezen U.U."/>
            <person name="Trouern-Trend A."/>
            <person name="McMahon S.M."/>
            <person name="Schaberg P.G."/>
            <person name="Yang J."/>
            <person name="Wegrzyn J.L."/>
            <person name="Swenson N.G."/>
        </authorList>
    </citation>
    <scope>NUCLEOTIDE SEQUENCE</scope>
    <source>
        <strain evidence="3">91603</strain>
    </source>
</reference>
<comment type="caution">
    <text evidence="3">The sequence shown here is derived from an EMBL/GenBank/DDBJ whole genome shotgun (WGS) entry which is preliminary data.</text>
</comment>
<accession>A0AAD5P5T8</accession>
<feature type="compositionally biased region" description="Low complexity" evidence="1">
    <location>
        <begin position="1"/>
        <end position="15"/>
    </location>
</feature>
<keyword evidence="4" id="KW-1185">Reference proteome</keyword>
<organism evidence="3 4">
    <name type="scientific">Acer negundo</name>
    <name type="common">Box elder</name>
    <dbReference type="NCBI Taxonomy" id="4023"/>
    <lineage>
        <taxon>Eukaryota</taxon>
        <taxon>Viridiplantae</taxon>
        <taxon>Streptophyta</taxon>
        <taxon>Embryophyta</taxon>
        <taxon>Tracheophyta</taxon>
        <taxon>Spermatophyta</taxon>
        <taxon>Magnoliopsida</taxon>
        <taxon>eudicotyledons</taxon>
        <taxon>Gunneridae</taxon>
        <taxon>Pentapetalae</taxon>
        <taxon>rosids</taxon>
        <taxon>malvids</taxon>
        <taxon>Sapindales</taxon>
        <taxon>Sapindaceae</taxon>
        <taxon>Hippocastanoideae</taxon>
        <taxon>Acereae</taxon>
        <taxon>Acer</taxon>
    </lineage>
</organism>
<dbReference type="EMBL" id="JAJSOW010000001">
    <property type="protein sequence ID" value="KAI9200895.1"/>
    <property type="molecule type" value="Genomic_DNA"/>
</dbReference>